<feature type="region of interest" description="Disordered" evidence="1">
    <location>
        <begin position="1"/>
        <end position="43"/>
    </location>
</feature>
<evidence type="ECO:0000256" key="1">
    <source>
        <dbReference type="SAM" id="MobiDB-lite"/>
    </source>
</evidence>
<dbReference type="EMBL" id="KB467887">
    <property type="protein sequence ID" value="PCH36695.1"/>
    <property type="molecule type" value="Genomic_DNA"/>
</dbReference>
<evidence type="ECO:0000313" key="2">
    <source>
        <dbReference type="EMBL" id="PCH36695.1"/>
    </source>
</evidence>
<dbReference type="AlphaFoldDB" id="A0A2H3J4U9"/>
<feature type="compositionally biased region" description="Low complexity" evidence="1">
    <location>
        <begin position="108"/>
        <end position="129"/>
    </location>
</feature>
<feature type="compositionally biased region" description="Low complexity" evidence="1">
    <location>
        <begin position="140"/>
        <end position="153"/>
    </location>
</feature>
<sequence>MPARNNKIAPEPAVPAAEWPPVASDDDAASPAPPRQKHPDLVHITKPAMAEFVKNAPALAERFELASPSAATLPSRNASPQTPSASPPKRSALPPPHAARPGWPERLSSAPSSSPSPKNPRPSTTKPSSAVKHPPPPSISPSTSTLAPPSLTP</sequence>
<proteinExistence type="predicted"/>
<evidence type="ECO:0000313" key="3">
    <source>
        <dbReference type="Proteomes" id="UP000218811"/>
    </source>
</evidence>
<name>A0A2H3J4U9_WOLCO</name>
<dbReference type="PRINTS" id="PR01217">
    <property type="entry name" value="PRICHEXTENSN"/>
</dbReference>
<feature type="region of interest" description="Disordered" evidence="1">
    <location>
        <begin position="67"/>
        <end position="153"/>
    </location>
</feature>
<keyword evidence="3" id="KW-1185">Reference proteome</keyword>
<feature type="compositionally biased region" description="Low complexity" evidence="1">
    <location>
        <begin position="9"/>
        <end position="23"/>
    </location>
</feature>
<reference evidence="2 3" key="1">
    <citation type="journal article" date="2012" name="Science">
        <title>The Paleozoic origin of enzymatic lignin decomposition reconstructed from 31 fungal genomes.</title>
        <authorList>
            <person name="Floudas D."/>
            <person name="Binder M."/>
            <person name="Riley R."/>
            <person name="Barry K."/>
            <person name="Blanchette R.A."/>
            <person name="Henrissat B."/>
            <person name="Martinez A.T."/>
            <person name="Otillar R."/>
            <person name="Spatafora J.W."/>
            <person name="Yadav J.S."/>
            <person name="Aerts A."/>
            <person name="Benoit I."/>
            <person name="Boyd A."/>
            <person name="Carlson A."/>
            <person name="Copeland A."/>
            <person name="Coutinho P.M."/>
            <person name="de Vries R.P."/>
            <person name="Ferreira P."/>
            <person name="Findley K."/>
            <person name="Foster B."/>
            <person name="Gaskell J."/>
            <person name="Glotzer D."/>
            <person name="Gorecki P."/>
            <person name="Heitman J."/>
            <person name="Hesse C."/>
            <person name="Hori C."/>
            <person name="Igarashi K."/>
            <person name="Jurgens J.A."/>
            <person name="Kallen N."/>
            <person name="Kersten P."/>
            <person name="Kohler A."/>
            <person name="Kuees U."/>
            <person name="Kumar T.K.A."/>
            <person name="Kuo A."/>
            <person name="LaButti K."/>
            <person name="Larrondo L.F."/>
            <person name="Lindquist E."/>
            <person name="Ling A."/>
            <person name="Lombard V."/>
            <person name="Lucas S."/>
            <person name="Lundell T."/>
            <person name="Martin R."/>
            <person name="McLaughlin D.J."/>
            <person name="Morgenstern I."/>
            <person name="Morin E."/>
            <person name="Murat C."/>
            <person name="Nagy L.G."/>
            <person name="Nolan M."/>
            <person name="Ohm R.A."/>
            <person name="Patyshakuliyeva A."/>
            <person name="Rokas A."/>
            <person name="Ruiz-Duenas F.J."/>
            <person name="Sabat G."/>
            <person name="Salamov A."/>
            <person name="Samejima M."/>
            <person name="Schmutz J."/>
            <person name="Slot J.C."/>
            <person name="St John F."/>
            <person name="Stenlid J."/>
            <person name="Sun H."/>
            <person name="Sun S."/>
            <person name="Syed K."/>
            <person name="Tsang A."/>
            <person name="Wiebenga A."/>
            <person name="Young D."/>
            <person name="Pisabarro A."/>
            <person name="Eastwood D.C."/>
            <person name="Martin F."/>
            <person name="Cullen D."/>
            <person name="Grigoriev I.V."/>
            <person name="Hibbett D.S."/>
        </authorList>
    </citation>
    <scope>NUCLEOTIDE SEQUENCE [LARGE SCALE GENOMIC DNA]</scope>
    <source>
        <strain evidence="2 3">MD-104</strain>
    </source>
</reference>
<gene>
    <name evidence="2" type="ORF">WOLCODRAFT_167073</name>
</gene>
<dbReference type="Proteomes" id="UP000218811">
    <property type="component" value="Unassembled WGS sequence"/>
</dbReference>
<accession>A0A2H3J4U9</accession>
<feature type="compositionally biased region" description="Polar residues" evidence="1">
    <location>
        <begin position="69"/>
        <end position="84"/>
    </location>
</feature>
<protein>
    <submittedName>
        <fullName evidence="2">Uncharacterized protein</fullName>
    </submittedName>
</protein>
<organism evidence="2 3">
    <name type="scientific">Wolfiporia cocos (strain MD-104)</name>
    <name type="common">Brown rot fungus</name>
    <dbReference type="NCBI Taxonomy" id="742152"/>
    <lineage>
        <taxon>Eukaryota</taxon>
        <taxon>Fungi</taxon>
        <taxon>Dikarya</taxon>
        <taxon>Basidiomycota</taxon>
        <taxon>Agaricomycotina</taxon>
        <taxon>Agaricomycetes</taxon>
        <taxon>Polyporales</taxon>
        <taxon>Phaeolaceae</taxon>
        <taxon>Wolfiporia</taxon>
    </lineage>
</organism>